<evidence type="ECO:0000313" key="6">
    <source>
        <dbReference type="EMBL" id="CAB3960106.1"/>
    </source>
</evidence>
<dbReference type="CDD" id="cd02440">
    <property type="entry name" value="AdoMet_MTases"/>
    <property type="match status" value="1"/>
</dbReference>
<sequence length="372" mass="39641">MRYALHHGDCIESMRGMADASVDAIVTDPPYELGFMGKAWDSTGIAYNVEVWREALRVLKPGGHLLAFGGSRTYHRLAAAIEDAGFEIRDQIMWIYGSGFPKSRNPDGAWSGWGTALKPAHEPICVARKPLAGTVAANVLVHGTGALNIDGCRIATTENLNGGAYAESGGRSVPRSLHAGSGMNQPGKTVGTEFVQPAGRWPANVIHDGSEEVLQAFPDAPGQLAAVSTTAPSPKTSNVYGAMRRDGEASADSENHGTVGFKMRPGARRLDAGSAARFFYCAKASKSDRGVDNTHPTVKPTDLMRYLCRLVTPLGGVVLDPFMGSGSTGKAAVLEGFRFIGCELSAEYIEIARARIQHAAAVEQHQYELEIA</sequence>
<protein>
    <recommendedName>
        <fullName evidence="4">Methyltransferase</fullName>
        <ecNumber evidence="4">2.1.1.-</ecNumber>
    </recommendedName>
</protein>
<comment type="similarity">
    <text evidence="1 4">Belongs to the N(4)/N(6)-methyltransferase family.</text>
</comment>
<keyword evidence="2" id="KW-0489">Methyltransferase</keyword>
<proteinExistence type="inferred from homology"/>
<organism evidence="6 7">
    <name type="scientific">Achromobacter ruhlandii</name>
    <dbReference type="NCBI Taxonomy" id="72557"/>
    <lineage>
        <taxon>Bacteria</taxon>
        <taxon>Pseudomonadati</taxon>
        <taxon>Pseudomonadota</taxon>
        <taxon>Betaproteobacteria</taxon>
        <taxon>Burkholderiales</taxon>
        <taxon>Alcaligenaceae</taxon>
        <taxon>Achromobacter</taxon>
    </lineage>
</organism>
<reference evidence="6 7" key="1">
    <citation type="submission" date="2020-04" db="EMBL/GenBank/DDBJ databases">
        <authorList>
            <person name="De Canck E."/>
        </authorList>
    </citation>
    <scope>NUCLEOTIDE SEQUENCE [LARGE SCALE GENOMIC DNA]</scope>
    <source>
        <strain evidence="6 7">LMG 7053</strain>
    </source>
</reference>
<dbReference type="InterPro" id="IPR029063">
    <property type="entry name" value="SAM-dependent_MTases_sf"/>
</dbReference>
<evidence type="ECO:0000256" key="4">
    <source>
        <dbReference type="RuleBase" id="RU362026"/>
    </source>
</evidence>
<dbReference type="InterPro" id="IPR001091">
    <property type="entry name" value="RM_Methyltransferase"/>
</dbReference>
<comment type="caution">
    <text evidence="6">The sequence shown here is derived from an EMBL/GenBank/DDBJ whole genome shotgun (WGS) entry which is preliminary data.</text>
</comment>
<evidence type="ECO:0000259" key="5">
    <source>
        <dbReference type="Pfam" id="PF01555"/>
    </source>
</evidence>
<dbReference type="InterPro" id="IPR002052">
    <property type="entry name" value="DNA_methylase_N6_adenine_CS"/>
</dbReference>
<evidence type="ECO:0000256" key="1">
    <source>
        <dbReference type="ARBA" id="ARBA00006594"/>
    </source>
</evidence>
<name>A0ABM8M5J7_9BURK</name>
<feature type="domain" description="DNA methylase N-4/N-6" evidence="5">
    <location>
        <begin position="22"/>
        <end position="352"/>
    </location>
</feature>
<keyword evidence="7" id="KW-1185">Reference proteome</keyword>
<dbReference type="PROSITE" id="PS00092">
    <property type="entry name" value="N6_MTASE"/>
    <property type="match status" value="1"/>
</dbReference>
<dbReference type="InterPro" id="IPR002941">
    <property type="entry name" value="DNA_methylase_N4/N6"/>
</dbReference>
<dbReference type="RefSeq" id="WP_175224879.1">
    <property type="nucleotide sequence ID" value="NZ_CADILJ010000175.1"/>
</dbReference>
<evidence type="ECO:0000256" key="3">
    <source>
        <dbReference type="ARBA" id="ARBA00022679"/>
    </source>
</evidence>
<dbReference type="SUPFAM" id="SSF53335">
    <property type="entry name" value="S-adenosyl-L-methionine-dependent methyltransferases"/>
    <property type="match status" value="1"/>
</dbReference>
<dbReference type="Pfam" id="PF01555">
    <property type="entry name" value="N6_N4_Mtase"/>
    <property type="match status" value="1"/>
</dbReference>
<dbReference type="PRINTS" id="PR00508">
    <property type="entry name" value="S21N4MTFRASE"/>
</dbReference>
<dbReference type="Gene3D" id="3.40.50.150">
    <property type="entry name" value="Vaccinia Virus protein VP39"/>
    <property type="match status" value="1"/>
</dbReference>
<dbReference type="EC" id="2.1.1.-" evidence="4"/>
<evidence type="ECO:0000313" key="7">
    <source>
        <dbReference type="Proteomes" id="UP000494161"/>
    </source>
</evidence>
<accession>A0ABM8M5J7</accession>
<dbReference type="EMBL" id="CADILJ010000175">
    <property type="protein sequence ID" value="CAB3960106.1"/>
    <property type="molecule type" value="Genomic_DNA"/>
</dbReference>
<gene>
    <name evidence="6" type="ORF">LMG7053_06156</name>
</gene>
<dbReference type="Proteomes" id="UP000494161">
    <property type="component" value="Unassembled WGS sequence"/>
</dbReference>
<evidence type="ECO:0000256" key="2">
    <source>
        <dbReference type="ARBA" id="ARBA00022603"/>
    </source>
</evidence>
<keyword evidence="3" id="KW-0808">Transferase</keyword>